<reference evidence="1 2" key="1">
    <citation type="submission" date="2019-12" db="EMBL/GenBank/DDBJ databases">
        <title>Novel species isolated from a subtropical stream in China.</title>
        <authorList>
            <person name="Lu H."/>
        </authorList>
    </citation>
    <scope>NUCLEOTIDE SEQUENCE [LARGE SCALE GENOMIC DNA]</scope>
    <source>
        <strain evidence="1 2">FT127W</strain>
    </source>
</reference>
<comment type="caution">
    <text evidence="1">The sequence shown here is derived from an EMBL/GenBank/DDBJ whole genome shotgun (WGS) entry which is preliminary data.</text>
</comment>
<dbReference type="Proteomes" id="UP000450676">
    <property type="component" value="Unassembled WGS sequence"/>
</dbReference>
<evidence type="ECO:0000313" key="2">
    <source>
        <dbReference type="Proteomes" id="UP000450676"/>
    </source>
</evidence>
<keyword evidence="2" id="KW-1185">Reference proteome</keyword>
<gene>
    <name evidence="1" type="ORF">GTP77_02610</name>
</gene>
<evidence type="ECO:0000313" key="1">
    <source>
        <dbReference type="EMBL" id="MYN06224.1"/>
    </source>
</evidence>
<dbReference type="EMBL" id="WWCU01000002">
    <property type="protein sequence ID" value="MYN06224.1"/>
    <property type="molecule type" value="Genomic_DNA"/>
</dbReference>
<accession>A0A7X4H7P3</accession>
<dbReference type="RefSeq" id="WP_161070610.1">
    <property type="nucleotide sequence ID" value="NZ_CP086370.1"/>
</dbReference>
<dbReference type="AlphaFoldDB" id="A0A7X4H7P3"/>
<protein>
    <submittedName>
        <fullName evidence="1">Uncharacterized protein</fullName>
    </submittedName>
</protein>
<proteinExistence type="predicted"/>
<sequence>MKSKLRLLRGFTIDQSRSKCGTYAPLMGDAQTLRFAISLRLIILCQNWFFTNMPGKT</sequence>
<name>A0A7X4H7P3_9BURK</name>
<organism evidence="1 2">
    <name type="scientific">Pseudoduganella aquatica</name>
    <dbReference type="NCBI Taxonomy" id="2660641"/>
    <lineage>
        <taxon>Bacteria</taxon>
        <taxon>Pseudomonadati</taxon>
        <taxon>Pseudomonadota</taxon>
        <taxon>Betaproteobacteria</taxon>
        <taxon>Burkholderiales</taxon>
        <taxon>Oxalobacteraceae</taxon>
        <taxon>Telluria group</taxon>
        <taxon>Pseudoduganella</taxon>
    </lineage>
</organism>